<evidence type="ECO:0000256" key="8">
    <source>
        <dbReference type="HAMAP-Rule" id="MF_01897"/>
    </source>
</evidence>
<evidence type="ECO:0000256" key="3">
    <source>
        <dbReference type="ARBA" id="ARBA00022741"/>
    </source>
</evidence>
<feature type="domain" description="Topo IIA-type catalytic" evidence="10">
    <location>
        <begin position="35"/>
        <end position="499"/>
    </location>
</feature>
<accession>A0ABZ1BWE3</accession>
<keyword evidence="12" id="KW-1185">Reference proteome</keyword>
<evidence type="ECO:0000256" key="1">
    <source>
        <dbReference type="ARBA" id="ARBA00000185"/>
    </source>
</evidence>
<dbReference type="InterPro" id="IPR013758">
    <property type="entry name" value="Topo_IIA_A/C_ab"/>
</dbReference>
<evidence type="ECO:0000256" key="4">
    <source>
        <dbReference type="ARBA" id="ARBA00022840"/>
    </source>
</evidence>
<dbReference type="InterPro" id="IPR013757">
    <property type="entry name" value="Topo_IIA_A_a_sf"/>
</dbReference>
<keyword evidence="6 8" id="KW-0238">DNA-binding</keyword>
<dbReference type="NCBIfam" id="NF004044">
    <property type="entry name" value="PRK05561.1"/>
    <property type="match status" value="1"/>
</dbReference>
<keyword evidence="8" id="KW-0963">Cytoplasm</keyword>
<dbReference type="HAMAP" id="MF_01897">
    <property type="entry name" value="GyrA"/>
    <property type="match status" value="1"/>
</dbReference>
<dbReference type="RefSeq" id="WP_324716399.1">
    <property type="nucleotide sequence ID" value="NZ_CP141615.1"/>
</dbReference>
<protein>
    <recommendedName>
        <fullName evidence="8">DNA gyrase subunit A</fullName>
        <ecNumber evidence="8">5.6.2.2</ecNumber>
    </recommendedName>
</protein>
<dbReference type="Gene3D" id="1.10.268.10">
    <property type="entry name" value="Topoisomerase, domain 3"/>
    <property type="match status" value="1"/>
</dbReference>
<dbReference type="NCBIfam" id="TIGR01063">
    <property type="entry name" value="gyrA"/>
    <property type="match status" value="1"/>
</dbReference>
<comment type="subcellular location">
    <subcellularLocation>
        <location evidence="8">Cytoplasm</location>
    </subcellularLocation>
</comment>
<proteinExistence type="inferred from homology"/>
<keyword evidence="3 8" id="KW-0547">Nucleotide-binding</keyword>
<comment type="subunit">
    <text evidence="8">Heterotetramer, composed of two GyrA and two GyrB chains. In the heterotetramer, GyrA contains the active site tyrosine that forms a transient covalent intermediate with DNA, while GyrB binds cofactors and catalyzes ATP hydrolysis.</text>
</comment>
<evidence type="ECO:0000256" key="9">
    <source>
        <dbReference type="PROSITE-ProRule" id="PRU01384"/>
    </source>
</evidence>
<organism evidence="11 12">
    <name type="scientific">Carboxydichorda subterranea</name>
    <dbReference type="NCBI Taxonomy" id="3109565"/>
    <lineage>
        <taxon>Bacteria</taxon>
        <taxon>Bacillati</taxon>
        <taxon>Bacillota</taxon>
        <taxon>Limnochordia</taxon>
        <taxon>Limnochordales</taxon>
        <taxon>Geochordaceae</taxon>
        <taxon>Carboxydichorda</taxon>
    </lineage>
</organism>
<feature type="short sequence motif" description="GyrA-box" evidence="8">
    <location>
        <begin position="526"/>
        <end position="532"/>
    </location>
</feature>
<dbReference type="InterPro" id="IPR002205">
    <property type="entry name" value="Topo_IIA_dom_A"/>
</dbReference>
<dbReference type="Pfam" id="PF00521">
    <property type="entry name" value="DNA_topoisoIV"/>
    <property type="match status" value="1"/>
</dbReference>
<dbReference type="InterPro" id="IPR050220">
    <property type="entry name" value="Type_II_DNA_Topoisomerases"/>
</dbReference>
<keyword evidence="7 8" id="KW-0413">Isomerase</keyword>
<evidence type="ECO:0000256" key="7">
    <source>
        <dbReference type="ARBA" id="ARBA00023235"/>
    </source>
</evidence>
<dbReference type="SUPFAM" id="SSF101904">
    <property type="entry name" value="GyrA/ParC C-terminal domain-like"/>
    <property type="match status" value="1"/>
</dbReference>
<feature type="active site" description="O-(5'-phospho-DNA)-tyrosine intermediate" evidence="8 9">
    <location>
        <position position="123"/>
    </location>
</feature>
<dbReference type="Gene3D" id="3.30.1360.40">
    <property type="match status" value="1"/>
</dbReference>
<dbReference type="PROSITE" id="PS52040">
    <property type="entry name" value="TOPO_IIA"/>
    <property type="match status" value="1"/>
</dbReference>
<evidence type="ECO:0000256" key="6">
    <source>
        <dbReference type="ARBA" id="ARBA00023125"/>
    </source>
</evidence>
<dbReference type="Proteomes" id="UP001332192">
    <property type="component" value="Chromosome"/>
</dbReference>
<dbReference type="Gene3D" id="3.90.199.10">
    <property type="entry name" value="Topoisomerase II, domain 5"/>
    <property type="match status" value="1"/>
</dbReference>
<dbReference type="EC" id="5.6.2.2" evidence="8"/>
<reference evidence="11 12" key="1">
    <citation type="journal article" date="2024" name="Front. Microbiol.">
        <title>Novel thermophilic genera Geochorda gen. nov. and Carboxydochorda gen. nov. from the deep terrestrial subsurface reveal the ecophysiological diversity in the class Limnochordia.</title>
        <authorList>
            <person name="Karnachuk O.V."/>
            <person name="Lukina A.P."/>
            <person name="Avakyan M.R."/>
            <person name="Kadnikov V.V."/>
            <person name="Begmatov S."/>
            <person name="Beletsky A.V."/>
            <person name="Vlasova K.G."/>
            <person name="Novikov A.A."/>
            <person name="Shcherbakova V.A."/>
            <person name="Mardanov A.V."/>
            <person name="Ravin N.V."/>
        </authorList>
    </citation>
    <scope>NUCLEOTIDE SEQUENCE [LARGE SCALE GENOMIC DNA]</scope>
    <source>
        <strain evidence="11 12">L945</strain>
    </source>
</reference>
<dbReference type="Pfam" id="PF03989">
    <property type="entry name" value="DNA_gyraseA_C"/>
    <property type="match status" value="6"/>
</dbReference>
<evidence type="ECO:0000256" key="5">
    <source>
        <dbReference type="ARBA" id="ARBA00023029"/>
    </source>
</evidence>
<comment type="function">
    <text evidence="8">A type II topoisomerase that negatively supercoils closed circular double-stranded (ds) DNA in an ATP-dependent manner to modulate DNA topology and maintain chromosomes in an underwound state. Negative supercoiling favors strand separation, and DNA replication, transcription, recombination and repair, all of which involve strand separation. Also able to catalyze the interconversion of other topological isomers of dsDNA rings, including catenanes and knotted rings. Type II topoisomerases break and join 2 DNA strands simultaneously in an ATP-dependent manner.</text>
</comment>
<dbReference type="Gene3D" id="2.120.10.90">
    <property type="entry name" value="DNA gyrase/topoisomerase IV, subunit A, C-terminal"/>
    <property type="match status" value="1"/>
</dbReference>
<sequence>MAVGGLGKIIPIELEQEMRRSYIDYAMSVIVDRALPDVRDGLKPVQRRILHAMSEMGLRPDRPFRKSAAVVGEVVGKYHPHGDAPVYEAMVRMAQDFNYRYPLVQGHGNYGSIDGDPPAAMRYTEARLSRIAMEMLRDIEKETVDFVPNYDGTQQQPAVLPARIPNLLINGASGIAVGMATNIPPHNLGEIIDALVLLIDHPDASDEQLLRIVKGPDFPGGAIIMGTEGIKEAYLTGRGHIRVRARLSAEPMGGGRTRIVVTELPYMVNKAALIAKIADLVREHRIEGISEVRDESDREGLRIAIELRRDAQPQVVINRLFKHTQLEDTFGVILLALVNGKPEVLTLRQALRHYLDFQLEVVTRRTRFDLDKARDRLHIVEGLLIALDHIDEIIALIRSSEDEGAARQALMERFSLSERQANAILEMQLRRLTGLERGKLEQERAELVKTVERLSAILGDVDELYRLIKTELLEIRQRFADPRRTEITEEQPEVSEDDLVALEDIVITLTHNGYIKRQPTSTYRNQRRGGRGVTAMATRDEDFAEHLFVATTHTQVLLFTDRGKMYHLKGREIPEASRGARGTSIYNLLPMPSDESVAAAIAVTDFDQGRYLFMATRNGIVKKTPLSEFATNRQGIIACNLDDDDRLVGVMLTEGSHEILLVTRRGQAARFNEADVRPMGRAARGVIGVRLDEGDYVVAMDAARRGADVLIVTERGYGKRTPVEEYRLTRRGGKGVRAIGQSPRNGPVAGMKVVEDDDELMVISARGIMIRLRVSDVSRQGRGARGVVVMRLDEGDLVAALAQVAASRDENGDEPAQEPG</sequence>
<comment type="miscellaneous">
    <text evidence="8">Few gyrases are as efficient as E.coli at forming negative supercoils. Not all organisms have 2 type II topoisomerases; in organisms with a single type II topoisomerase this enzyme also has to decatenate newly replicated chromosomes.</text>
</comment>
<dbReference type="EMBL" id="CP141615">
    <property type="protein sequence ID" value="WRP17127.1"/>
    <property type="molecule type" value="Genomic_DNA"/>
</dbReference>
<name>A0ABZ1BWE3_9FIRM</name>
<evidence type="ECO:0000256" key="2">
    <source>
        <dbReference type="ARBA" id="ARBA00008263"/>
    </source>
</evidence>
<keyword evidence="5 8" id="KW-0799">Topoisomerase</keyword>
<evidence type="ECO:0000313" key="12">
    <source>
        <dbReference type="Proteomes" id="UP001332192"/>
    </source>
</evidence>
<dbReference type="NCBIfam" id="NF004043">
    <property type="entry name" value="PRK05560.1"/>
    <property type="match status" value="1"/>
</dbReference>
<comment type="catalytic activity">
    <reaction evidence="1 8 9">
        <text>ATP-dependent breakage, passage and rejoining of double-stranded DNA.</text>
        <dbReference type="EC" id="5.6.2.2"/>
    </reaction>
</comment>
<dbReference type="PANTHER" id="PTHR43493:SF5">
    <property type="entry name" value="DNA GYRASE SUBUNIT A, CHLOROPLASTIC_MITOCHONDRIAL"/>
    <property type="match status" value="1"/>
</dbReference>
<keyword evidence="4 8" id="KW-0067">ATP-binding</keyword>
<dbReference type="GO" id="GO:0003918">
    <property type="term" value="F:DNA topoisomerase type II (double strand cut, ATP-hydrolyzing) activity"/>
    <property type="evidence" value="ECO:0007669"/>
    <property type="project" value="UniProtKB-EC"/>
</dbReference>
<comment type="similarity">
    <text evidence="2 8">Belongs to the type II topoisomerase GyrA/ParC subunit family.</text>
</comment>
<dbReference type="CDD" id="cd00187">
    <property type="entry name" value="TOP4c"/>
    <property type="match status" value="1"/>
</dbReference>
<dbReference type="PANTHER" id="PTHR43493">
    <property type="entry name" value="DNA GYRASE/TOPOISOMERASE SUBUNIT A"/>
    <property type="match status" value="1"/>
</dbReference>
<dbReference type="SUPFAM" id="SSF56719">
    <property type="entry name" value="Type II DNA topoisomerase"/>
    <property type="match status" value="1"/>
</dbReference>
<dbReference type="InterPro" id="IPR005743">
    <property type="entry name" value="GyrA"/>
</dbReference>
<gene>
    <name evidence="8 11" type="primary">gyrA</name>
    <name evidence="11" type="ORF">U7230_13720</name>
</gene>
<evidence type="ECO:0000259" key="10">
    <source>
        <dbReference type="PROSITE" id="PS52040"/>
    </source>
</evidence>
<evidence type="ECO:0000313" key="11">
    <source>
        <dbReference type="EMBL" id="WRP17127.1"/>
    </source>
</evidence>
<dbReference type="SMART" id="SM00434">
    <property type="entry name" value="TOP4c"/>
    <property type="match status" value="1"/>
</dbReference>
<dbReference type="InterPro" id="IPR013760">
    <property type="entry name" value="Topo_IIA-like_dom_sf"/>
</dbReference>
<dbReference type="InterPro" id="IPR035516">
    <property type="entry name" value="Gyrase/topoIV_suA_C"/>
</dbReference>
<dbReference type="InterPro" id="IPR006691">
    <property type="entry name" value="GyrA/parC_rep"/>
</dbReference>